<dbReference type="AlphaFoldDB" id="A0AA36DN83"/>
<dbReference type="SUPFAM" id="SSF75632">
    <property type="entry name" value="Cullin homology domain"/>
    <property type="match status" value="1"/>
</dbReference>
<dbReference type="PROSITE" id="PS50069">
    <property type="entry name" value="CULLIN_2"/>
    <property type="match status" value="1"/>
</dbReference>
<dbReference type="PANTHER" id="PTHR11932">
    <property type="entry name" value="CULLIN"/>
    <property type="match status" value="1"/>
</dbReference>
<dbReference type="GO" id="GO:0006511">
    <property type="term" value="P:ubiquitin-dependent protein catabolic process"/>
    <property type="evidence" value="ECO:0007669"/>
    <property type="project" value="InterPro"/>
</dbReference>
<dbReference type="SMART" id="SM00884">
    <property type="entry name" value="Cullin_Nedd8"/>
    <property type="match status" value="1"/>
</dbReference>
<accession>A0AA36DN83</accession>
<dbReference type="InterPro" id="IPR045093">
    <property type="entry name" value="Cullin"/>
</dbReference>
<dbReference type="GO" id="GO:0031625">
    <property type="term" value="F:ubiquitin protein ligase binding"/>
    <property type="evidence" value="ECO:0007669"/>
    <property type="project" value="InterPro"/>
</dbReference>
<dbReference type="Gene3D" id="1.10.10.10">
    <property type="entry name" value="Winged helix-like DNA-binding domain superfamily/Winged helix DNA-binding domain"/>
    <property type="match status" value="1"/>
</dbReference>
<keyword evidence="5" id="KW-1185">Reference proteome</keyword>
<gene>
    <name evidence="4" type="ORF">CYNAS_LOCUS2309</name>
</gene>
<dbReference type="InterPro" id="IPR016158">
    <property type="entry name" value="Cullin_homology"/>
</dbReference>
<dbReference type="GO" id="GO:0031461">
    <property type="term" value="C:cullin-RING ubiquitin ligase complex"/>
    <property type="evidence" value="ECO:0007669"/>
    <property type="project" value="InterPro"/>
</dbReference>
<dbReference type="Proteomes" id="UP001176961">
    <property type="component" value="Unassembled WGS sequence"/>
</dbReference>
<dbReference type="FunFam" id="1.10.10.10:FF:000050">
    <property type="entry name" value="Cullin 4B"/>
    <property type="match status" value="1"/>
</dbReference>
<keyword evidence="1" id="KW-0832">Ubl conjugation</keyword>
<name>A0AA36DN83_CYLNA</name>
<dbReference type="GO" id="GO:0046872">
    <property type="term" value="F:metal ion binding"/>
    <property type="evidence" value="ECO:0007669"/>
    <property type="project" value="InterPro"/>
</dbReference>
<comment type="caution">
    <text evidence="4">The sequence shown here is derived from an EMBL/GenBank/DDBJ whole genome shotgun (WGS) entry which is preliminary data.</text>
</comment>
<protein>
    <recommendedName>
        <fullName evidence="3">Cullin family profile domain-containing protein</fullName>
    </recommendedName>
</protein>
<dbReference type="Gene3D" id="3.30.830.10">
    <property type="entry name" value="Metalloenzyme, LuxS/M16 peptidase-like"/>
    <property type="match status" value="1"/>
</dbReference>
<dbReference type="Pfam" id="PF10557">
    <property type="entry name" value="Cullin_Nedd8"/>
    <property type="match status" value="1"/>
</dbReference>
<evidence type="ECO:0000313" key="5">
    <source>
        <dbReference type="Proteomes" id="UP001176961"/>
    </source>
</evidence>
<evidence type="ECO:0000259" key="3">
    <source>
        <dbReference type="PROSITE" id="PS50069"/>
    </source>
</evidence>
<proteinExistence type="inferred from homology"/>
<dbReference type="InterPro" id="IPR036390">
    <property type="entry name" value="WH_DNA-bd_sf"/>
</dbReference>
<dbReference type="SUPFAM" id="SSF63411">
    <property type="entry name" value="LuxS/MPP-like metallohydrolase"/>
    <property type="match status" value="1"/>
</dbReference>
<dbReference type="InterPro" id="IPR019559">
    <property type="entry name" value="Cullin_neddylation_domain"/>
</dbReference>
<dbReference type="InterPro" id="IPR036317">
    <property type="entry name" value="Cullin_homology_sf"/>
</dbReference>
<reference evidence="4" key="1">
    <citation type="submission" date="2023-07" db="EMBL/GenBank/DDBJ databases">
        <authorList>
            <consortium name="CYATHOMIX"/>
        </authorList>
    </citation>
    <scope>NUCLEOTIDE SEQUENCE</scope>
    <source>
        <strain evidence="4">N/A</strain>
    </source>
</reference>
<evidence type="ECO:0000256" key="2">
    <source>
        <dbReference type="PROSITE-ProRule" id="PRU00330"/>
    </source>
</evidence>
<dbReference type="InterPro" id="IPR011249">
    <property type="entry name" value="Metalloenz_LuxS/M16"/>
</dbReference>
<organism evidence="4 5">
    <name type="scientific">Cylicocyclus nassatus</name>
    <name type="common">Nematode worm</name>
    <dbReference type="NCBI Taxonomy" id="53992"/>
    <lineage>
        <taxon>Eukaryota</taxon>
        <taxon>Metazoa</taxon>
        <taxon>Ecdysozoa</taxon>
        <taxon>Nematoda</taxon>
        <taxon>Chromadorea</taxon>
        <taxon>Rhabditida</taxon>
        <taxon>Rhabditina</taxon>
        <taxon>Rhabditomorpha</taxon>
        <taxon>Strongyloidea</taxon>
        <taxon>Strongylidae</taxon>
        <taxon>Cylicocyclus</taxon>
    </lineage>
</organism>
<feature type="domain" description="Cullin family profile" evidence="3">
    <location>
        <begin position="64"/>
        <end position="123"/>
    </location>
</feature>
<dbReference type="Pfam" id="PF00675">
    <property type="entry name" value="Peptidase_M16"/>
    <property type="match status" value="1"/>
</dbReference>
<dbReference type="InterPro" id="IPR011765">
    <property type="entry name" value="Pept_M16_N"/>
</dbReference>
<dbReference type="SUPFAM" id="SSF46785">
    <property type="entry name" value="Winged helix' DNA-binding domain"/>
    <property type="match status" value="1"/>
</dbReference>
<evidence type="ECO:0000313" key="4">
    <source>
        <dbReference type="EMBL" id="CAJ0590326.1"/>
    </source>
</evidence>
<dbReference type="InterPro" id="IPR016157">
    <property type="entry name" value="Cullin_CS"/>
</dbReference>
<dbReference type="InterPro" id="IPR036388">
    <property type="entry name" value="WH-like_DNA-bd_sf"/>
</dbReference>
<sequence>MELLVGADVRKLVGVWIDAGSRYEILANNGTAHFLAHMAFKVSLPKQLNACLQLYEEFFKTRGIRVTSFSGNHDLCDKELKVSLFQAIVLLLFNDQPSWTVADIMMATKLAIVHVMKTRKKLNHKLLISELFAQLRFPVRAADLKKRIGSLIERDYLHRFDKDPNSYQYVA</sequence>
<evidence type="ECO:0000256" key="1">
    <source>
        <dbReference type="ARBA" id="ARBA00022843"/>
    </source>
</evidence>
<dbReference type="PROSITE" id="PS01256">
    <property type="entry name" value="CULLIN_1"/>
    <property type="match status" value="1"/>
</dbReference>
<comment type="similarity">
    <text evidence="2">Belongs to the cullin family.</text>
</comment>
<dbReference type="EMBL" id="CATQJL010000001">
    <property type="protein sequence ID" value="CAJ0590326.1"/>
    <property type="molecule type" value="Genomic_DNA"/>
</dbReference>